<accession>A0AAW8F0U8</accession>
<comment type="caution">
    <text evidence="2">The sequence shown here is derived from an EMBL/GenBank/DDBJ whole genome shotgun (WGS) entry which is preliminary data.</text>
</comment>
<dbReference type="InterPro" id="IPR011047">
    <property type="entry name" value="Quinoprotein_ADH-like_sf"/>
</dbReference>
<organism evidence="2 3">
    <name type="scientific">Microbacterium natoriense</name>
    <dbReference type="NCBI Taxonomy" id="284570"/>
    <lineage>
        <taxon>Bacteria</taxon>
        <taxon>Bacillati</taxon>
        <taxon>Actinomycetota</taxon>
        <taxon>Actinomycetes</taxon>
        <taxon>Micrococcales</taxon>
        <taxon>Microbacteriaceae</taxon>
        <taxon>Microbacterium</taxon>
    </lineage>
</organism>
<protein>
    <submittedName>
        <fullName evidence="2">Uncharacterized protein</fullName>
    </submittedName>
</protein>
<reference evidence="2 3" key="1">
    <citation type="submission" date="2023-07" db="EMBL/GenBank/DDBJ databases">
        <title>Comparative genomics of wheat-associated soil bacteria to identify genetic determinants of phenazine resistance.</title>
        <authorList>
            <person name="Mouncey N."/>
        </authorList>
    </citation>
    <scope>NUCLEOTIDE SEQUENCE [LARGE SCALE GENOMIC DNA]</scope>
    <source>
        <strain evidence="2 3">W4I9-1</strain>
    </source>
</reference>
<dbReference type="InterPro" id="IPR048161">
    <property type="entry name" value="PA2928-like"/>
</dbReference>
<dbReference type="Proteomes" id="UP001244427">
    <property type="component" value="Unassembled WGS sequence"/>
</dbReference>
<dbReference type="RefSeq" id="WP_307298744.1">
    <property type="nucleotide sequence ID" value="NZ_JAUSXV010000001.1"/>
</dbReference>
<evidence type="ECO:0000313" key="3">
    <source>
        <dbReference type="Proteomes" id="UP001244427"/>
    </source>
</evidence>
<evidence type="ECO:0000256" key="1">
    <source>
        <dbReference type="SAM" id="Phobius"/>
    </source>
</evidence>
<keyword evidence="1" id="KW-0472">Membrane</keyword>
<sequence>MNTNESRGYVLNGSTVLPLGSTPVPPRKPHDPHKVRQRIRFRFLGFLFAPVLIGGLIIVVTSALAPPMRDLEILPGAAVISMDEQEVAIVVYADNSRPGFGEPMFQHRAAAIRLSDGDTLWDQRLNDDLGSDAAALAGDSTFVYVATDDGLVILDAVTGGIVAEGTGVAGIGADAVLAASAYGFDAESNSVVALTGSGAVMQIPVGTSAASPADSAVAGRWRGALSATALLDTTALTRLVDTARGADGTTVEIETIAEAVSRDARS</sequence>
<keyword evidence="1" id="KW-1133">Transmembrane helix</keyword>
<proteinExistence type="predicted"/>
<keyword evidence="1" id="KW-0812">Transmembrane</keyword>
<feature type="transmembrane region" description="Helical" evidence="1">
    <location>
        <begin position="43"/>
        <end position="65"/>
    </location>
</feature>
<dbReference type="EMBL" id="JAUSXV010000001">
    <property type="protein sequence ID" value="MDQ0649421.1"/>
    <property type="molecule type" value="Genomic_DNA"/>
</dbReference>
<evidence type="ECO:0000313" key="2">
    <source>
        <dbReference type="EMBL" id="MDQ0649421.1"/>
    </source>
</evidence>
<name>A0AAW8F0U8_9MICO</name>
<dbReference type="SUPFAM" id="SSF50998">
    <property type="entry name" value="Quinoprotein alcohol dehydrogenase-like"/>
    <property type="match status" value="1"/>
</dbReference>
<dbReference type="NCBIfam" id="NF041516">
    <property type="entry name" value="PA2928_fam"/>
    <property type="match status" value="1"/>
</dbReference>
<keyword evidence="3" id="KW-1185">Reference proteome</keyword>
<dbReference type="AlphaFoldDB" id="A0AAW8F0U8"/>
<gene>
    <name evidence="2" type="ORF">QFZ53_003617</name>
</gene>